<dbReference type="EMBL" id="BAABDT010000005">
    <property type="protein sequence ID" value="GAA3741339.1"/>
    <property type="molecule type" value="Genomic_DNA"/>
</dbReference>
<evidence type="ECO:0000259" key="9">
    <source>
        <dbReference type="PROSITE" id="PS50110"/>
    </source>
</evidence>
<dbReference type="InterPro" id="IPR003661">
    <property type="entry name" value="HisK_dim/P_dom"/>
</dbReference>
<feature type="domain" description="Response regulatory" evidence="9">
    <location>
        <begin position="6"/>
        <end position="122"/>
    </location>
</feature>
<dbReference type="Pfam" id="PF00512">
    <property type="entry name" value="HisKA"/>
    <property type="match status" value="1"/>
</dbReference>
<dbReference type="SUPFAM" id="SSF47384">
    <property type="entry name" value="Homodimeric domain of signal transducing histidine kinase"/>
    <property type="match status" value="1"/>
</dbReference>
<dbReference type="RefSeq" id="WP_289660317.1">
    <property type="nucleotide sequence ID" value="NZ_BAABDT010000005.1"/>
</dbReference>
<evidence type="ECO:0000256" key="1">
    <source>
        <dbReference type="ARBA" id="ARBA00000085"/>
    </source>
</evidence>
<dbReference type="InterPro" id="IPR001789">
    <property type="entry name" value="Sig_transdc_resp-reg_receiver"/>
</dbReference>
<dbReference type="InterPro" id="IPR036097">
    <property type="entry name" value="HisK_dim/P_sf"/>
</dbReference>
<dbReference type="SMART" id="SM00448">
    <property type="entry name" value="REC"/>
    <property type="match status" value="1"/>
</dbReference>
<dbReference type="InterPro" id="IPR005467">
    <property type="entry name" value="His_kinase_dom"/>
</dbReference>
<evidence type="ECO:0000256" key="2">
    <source>
        <dbReference type="ARBA" id="ARBA00012438"/>
    </source>
</evidence>
<dbReference type="InterPro" id="IPR004358">
    <property type="entry name" value="Sig_transdc_His_kin-like_C"/>
</dbReference>
<keyword evidence="10" id="KW-0067">ATP-binding</keyword>
<dbReference type="InterPro" id="IPR050351">
    <property type="entry name" value="BphY/WalK/GraS-like"/>
</dbReference>
<feature type="modified residue" description="4-aspartylphosphate" evidence="6">
    <location>
        <position position="57"/>
    </location>
</feature>
<evidence type="ECO:0000256" key="7">
    <source>
        <dbReference type="SAM" id="Coils"/>
    </source>
</evidence>
<comment type="caution">
    <text evidence="10">The sequence shown here is derived from an EMBL/GenBank/DDBJ whole genome shotgun (WGS) entry which is preliminary data.</text>
</comment>
<evidence type="ECO:0000256" key="6">
    <source>
        <dbReference type="PROSITE-ProRule" id="PRU00169"/>
    </source>
</evidence>
<dbReference type="PANTHER" id="PTHR42878">
    <property type="entry name" value="TWO-COMPONENT HISTIDINE KINASE"/>
    <property type="match status" value="1"/>
</dbReference>
<evidence type="ECO:0000256" key="4">
    <source>
        <dbReference type="ARBA" id="ARBA00022679"/>
    </source>
</evidence>
<proteinExistence type="predicted"/>
<organism evidence="10 11">
    <name type="scientific">Flavobacterium ginsengisoli</name>
    <dbReference type="NCBI Taxonomy" id="871694"/>
    <lineage>
        <taxon>Bacteria</taxon>
        <taxon>Pseudomonadati</taxon>
        <taxon>Bacteroidota</taxon>
        <taxon>Flavobacteriia</taxon>
        <taxon>Flavobacteriales</taxon>
        <taxon>Flavobacteriaceae</taxon>
        <taxon>Flavobacterium</taxon>
    </lineage>
</organism>
<evidence type="ECO:0000256" key="3">
    <source>
        <dbReference type="ARBA" id="ARBA00022553"/>
    </source>
</evidence>
<keyword evidence="4" id="KW-0808">Transferase</keyword>
<protein>
    <recommendedName>
        <fullName evidence="2">histidine kinase</fullName>
        <ecNumber evidence="2">2.7.13.3</ecNumber>
    </recommendedName>
</protein>
<gene>
    <name evidence="10" type="ORF">GCM10022422_26210</name>
</gene>
<dbReference type="Proteomes" id="UP001501367">
    <property type="component" value="Unassembled WGS sequence"/>
</dbReference>
<dbReference type="GO" id="GO:0005524">
    <property type="term" value="F:ATP binding"/>
    <property type="evidence" value="ECO:0007669"/>
    <property type="project" value="UniProtKB-KW"/>
</dbReference>
<feature type="domain" description="Histidine kinase" evidence="8">
    <location>
        <begin position="178"/>
        <end position="408"/>
    </location>
</feature>
<dbReference type="SMART" id="SM00387">
    <property type="entry name" value="HATPase_c"/>
    <property type="match status" value="1"/>
</dbReference>
<evidence type="ECO:0000313" key="10">
    <source>
        <dbReference type="EMBL" id="GAA3741339.1"/>
    </source>
</evidence>
<dbReference type="Pfam" id="PF00072">
    <property type="entry name" value="Response_reg"/>
    <property type="match status" value="1"/>
</dbReference>
<dbReference type="SUPFAM" id="SSF52172">
    <property type="entry name" value="CheY-like"/>
    <property type="match status" value="1"/>
</dbReference>
<dbReference type="Pfam" id="PF02518">
    <property type="entry name" value="HATPase_c"/>
    <property type="match status" value="1"/>
</dbReference>
<dbReference type="SMART" id="SM00388">
    <property type="entry name" value="HisKA"/>
    <property type="match status" value="1"/>
</dbReference>
<dbReference type="PROSITE" id="PS50110">
    <property type="entry name" value="RESPONSE_REGULATORY"/>
    <property type="match status" value="1"/>
</dbReference>
<dbReference type="SUPFAM" id="SSF55874">
    <property type="entry name" value="ATPase domain of HSP90 chaperone/DNA topoisomerase II/histidine kinase"/>
    <property type="match status" value="1"/>
</dbReference>
<dbReference type="CDD" id="cd00156">
    <property type="entry name" value="REC"/>
    <property type="match status" value="1"/>
</dbReference>
<evidence type="ECO:0000256" key="5">
    <source>
        <dbReference type="ARBA" id="ARBA00022777"/>
    </source>
</evidence>
<sequence length="411" mass="46850">MKKDIRALILEDNTSDADLLIRHLRKSGVSFVTKIVDSRNVFEESLDTFLPDIILSDYTLPSFDAVSAFKIVKDRSLNIPFVIISGTIGEENAVMLIKEGVTDYVSKNNFSSLIQKINRALKEAEELVQKEELIEKLKIQTAALLKANQELELQNAEKEKRAIELLNANKELLAFNFISSHDLQEPLRKIQTFISIIMEKEINTMTEAGKNNLKRIHVSATRMRQLIEDLLEFSKVSVLEHPYEVSDLSAVIEDIKSEFSDAIDQKKAVFKINGLVPAYIRPFQFRQLIYNLISNSLKFSIPDIELHITIQSTILKYSEFKLLNLPGSTQVCDYWNLTFKDNGIGFEAQYNETVFIIFQRLHHIEEYPGTGIGLAIVKKIVENHNGIITADGNLNKGVLFNIYIPVIKQKF</sequence>
<reference evidence="11" key="1">
    <citation type="journal article" date="2019" name="Int. J. Syst. Evol. Microbiol.">
        <title>The Global Catalogue of Microorganisms (GCM) 10K type strain sequencing project: providing services to taxonomists for standard genome sequencing and annotation.</title>
        <authorList>
            <consortium name="The Broad Institute Genomics Platform"/>
            <consortium name="The Broad Institute Genome Sequencing Center for Infectious Disease"/>
            <person name="Wu L."/>
            <person name="Ma J."/>
        </authorList>
    </citation>
    <scope>NUCLEOTIDE SEQUENCE [LARGE SCALE GENOMIC DNA]</scope>
    <source>
        <strain evidence="11">JCM 17336</strain>
    </source>
</reference>
<accession>A0ABP7FJT4</accession>
<comment type="catalytic activity">
    <reaction evidence="1">
        <text>ATP + protein L-histidine = ADP + protein N-phospho-L-histidine.</text>
        <dbReference type="EC" id="2.7.13.3"/>
    </reaction>
</comment>
<dbReference type="Gene3D" id="3.40.50.2300">
    <property type="match status" value="1"/>
</dbReference>
<evidence type="ECO:0000313" key="11">
    <source>
        <dbReference type="Proteomes" id="UP001501367"/>
    </source>
</evidence>
<keyword evidence="5" id="KW-0418">Kinase</keyword>
<keyword evidence="10" id="KW-0547">Nucleotide-binding</keyword>
<dbReference type="CDD" id="cd00082">
    <property type="entry name" value="HisKA"/>
    <property type="match status" value="1"/>
</dbReference>
<dbReference type="InterPro" id="IPR036890">
    <property type="entry name" value="HATPase_C_sf"/>
</dbReference>
<feature type="coiled-coil region" evidence="7">
    <location>
        <begin position="107"/>
        <end position="173"/>
    </location>
</feature>
<dbReference type="InterPro" id="IPR003594">
    <property type="entry name" value="HATPase_dom"/>
</dbReference>
<dbReference type="InterPro" id="IPR011006">
    <property type="entry name" value="CheY-like_superfamily"/>
</dbReference>
<dbReference type="Gene3D" id="1.10.287.130">
    <property type="match status" value="1"/>
</dbReference>
<keyword evidence="7" id="KW-0175">Coiled coil</keyword>
<dbReference type="PRINTS" id="PR00344">
    <property type="entry name" value="BCTRLSENSOR"/>
</dbReference>
<evidence type="ECO:0000259" key="8">
    <source>
        <dbReference type="PROSITE" id="PS50109"/>
    </source>
</evidence>
<dbReference type="PANTHER" id="PTHR42878:SF15">
    <property type="entry name" value="BACTERIOPHYTOCHROME"/>
    <property type="match status" value="1"/>
</dbReference>
<dbReference type="PROSITE" id="PS50109">
    <property type="entry name" value="HIS_KIN"/>
    <property type="match status" value="1"/>
</dbReference>
<keyword evidence="11" id="KW-1185">Reference proteome</keyword>
<dbReference type="Gene3D" id="3.30.565.10">
    <property type="entry name" value="Histidine kinase-like ATPase, C-terminal domain"/>
    <property type="match status" value="1"/>
</dbReference>
<name>A0ABP7FJT4_9FLAO</name>
<keyword evidence="3 6" id="KW-0597">Phosphoprotein</keyword>
<dbReference type="EC" id="2.7.13.3" evidence="2"/>